<keyword evidence="2" id="KW-1185">Reference proteome</keyword>
<dbReference type="RefSeq" id="WP_161977392.1">
    <property type="nucleotide sequence ID" value="NZ_BIFS01000001.1"/>
</dbReference>
<proteinExistence type="predicted"/>
<accession>A0A402AKE1</accession>
<dbReference type="Proteomes" id="UP000287188">
    <property type="component" value="Unassembled WGS sequence"/>
</dbReference>
<evidence type="ECO:0000313" key="1">
    <source>
        <dbReference type="EMBL" id="GCE19553.1"/>
    </source>
</evidence>
<dbReference type="EMBL" id="BIFS01000001">
    <property type="protein sequence ID" value="GCE19553.1"/>
    <property type="molecule type" value="Genomic_DNA"/>
</dbReference>
<organism evidence="1 2">
    <name type="scientific">Dictyobacter kobayashii</name>
    <dbReference type="NCBI Taxonomy" id="2014872"/>
    <lineage>
        <taxon>Bacteria</taxon>
        <taxon>Bacillati</taxon>
        <taxon>Chloroflexota</taxon>
        <taxon>Ktedonobacteria</taxon>
        <taxon>Ktedonobacterales</taxon>
        <taxon>Dictyobacteraceae</taxon>
        <taxon>Dictyobacter</taxon>
    </lineage>
</organism>
<evidence type="ECO:0000313" key="2">
    <source>
        <dbReference type="Proteomes" id="UP000287188"/>
    </source>
</evidence>
<comment type="caution">
    <text evidence="1">The sequence shown here is derived from an EMBL/GenBank/DDBJ whole genome shotgun (WGS) entry which is preliminary data.</text>
</comment>
<name>A0A402AKE1_9CHLR</name>
<gene>
    <name evidence="1" type="ORF">KDK_33530</name>
</gene>
<sequence length="54" mass="5737">MKLSFDSSETEAFLKDGPQAKIQIVDGGHFALDAATGKIANLVDCFLTIPENPA</sequence>
<reference evidence="2" key="1">
    <citation type="submission" date="2018-12" db="EMBL/GenBank/DDBJ databases">
        <title>Tengunoibacter tsumagoiensis gen. nov., sp. nov., Dictyobacter kobayashii sp. nov., D. alpinus sp. nov., and D. joshuensis sp. nov. and description of Dictyobacteraceae fam. nov. within the order Ktedonobacterales isolated from Tengu-no-mugimeshi.</title>
        <authorList>
            <person name="Wang C.M."/>
            <person name="Zheng Y."/>
            <person name="Sakai Y."/>
            <person name="Toyoda A."/>
            <person name="Minakuchi Y."/>
            <person name="Abe K."/>
            <person name="Yokota A."/>
            <person name="Yabe S."/>
        </authorList>
    </citation>
    <scope>NUCLEOTIDE SEQUENCE [LARGE SCALE GENOMIC DNA]</scope>
    <source>
        <strain evidence="2">Uno11</strain>
    </source>
</reference>
<dbReference type="AlphaFoldDB" id="A0A402AKE1"/>
<protein>
    <submittedName>
        <fullName evidence="1">Uncharacterized protein</fullName>
    </submittedName>
</protein>